<evidence type="ECO:0000256" key="1">
    <source>
        <dbReference type="ARBA" id="ARBA00006336"/>
    </source>
</evidence>
<comment type="caution">
    <text evidence="10">The sequence shown here is derived from an EMBL/GenBank/DDBJ whole genome shotgun (WGS) entry which is preliminary data.</text>
</comment>
<keyword evidence="3" id="KW-0479">Metal-binding</keyword>
<proteinExistence type="inferred from homology"/>
<dbReference type="GO" id="GO:0019363">
    <property type="term" value="P:pyridine nucleotide biosynthetic process"/>
    <property type="evidence" value="ECO:0007669"/>
    <property type="project" value="UniProtKB-KW"/>
</dbReference>
<sequence>MFLKAVVVFFCVFGFVRSYEAKTALIVVDVQNCFLYGGTLAVGHGNEVIAVINNIRSHYDKLIALTVFTQDWHCWNHVSFASQHSGKKDYDVINLTYNDKGELCTSNDPRCVVKYNISQTLWPDHCVINTTDAKISANMSIQQGDVIVQKGYHCQVDSYSGFYDNGGFSHTEMNDVLKKNGITQVLVTGLALDFCVYYTSKDAKKLGYDTFFILDATRPVFESNVKNVTADLLSKGVHVINSTDIGDYIRASATRDIGDYIRASATRASSFTALVTVFVYFCI</sequence>
<feature type="signal peptide" evidence="8">
    <location>
        <begin position="1"/>
        <end position="18"/>
    </location>
</feature>
<dbReference type="PANTHER" id="PTHR11080:SF2">
    <property type="entry name" value="LD05707P"/>
    <property type="match status" value="1"/>
</dbReference>
<dbReference type="EC" id="3.5.1.19" evidence="6"/>
<evidence type="ECO:0000256" key="6">
    <source>
        <dbReference type="ARBA" id="ARBA00039017"/>
    </source>
</evidence>
<dbReference type="GO" id="GO:0046872">
    <property type="term" value="F:metal ion binding"/>
    <property type="evidence" value="ECO:0007669"/>
    <property type="project" value="UniProtKB-KW"/>
</dbReference>
<feature type="domain" description="Isochorismatase-like" evidence="9">
    <location>
        <begin position="23"/>
        <end position="243"/>
    </location>
</feature>
<evidence type="ECO:0000256" key="3">
    <source>
        <dbReference type="ARBA" id="ARBA00022723"/>
    </source>
</evidence>
<evidence type="ECO:0000256" key="7">
    <source>
        <dbReference type="ARBA" id="ARBA00043224"/>
    </source>
</evidence>
<dbReference type="AlphaFoldDB" id="A0A9D4MKP2"/>
<name>A0A9D4MKP2_DREPO</name>
<evidence type="ECO:0000256" key="5">
    <source>
        <dbReference type="ARBA" id="ARBA00037900"/>
    </source>
</evidence>
<organism evidence="10 11">
    <name type="scientific">Dreissena polymorpha</name>
    <name type="common">Zebra mussel</name>
    <name type="synonym">Mytilus polymorpha</name>
    <dbReference type="NCBI Taxonomy" id="45954"/>
    <lineage>
        <taxon>Eukaryota</taxon>
        <taxon>Metazoa</taxon>
        <taxon>Spiralia</taxon>
        <taxon>Lophotrochozoa</taxon>
        <taxon>Mollusca</taxon>
        <taxon>Bivalvia</taxon>
        <taxon>Autobranchia</taxon>
        <taxon>Heteroconchia</taxon>
        <taxon>Euheterodonta</taxon>
        <taxon>Imparidentia</taxon>
        <taxon>Neoheterodontei</taxon>
        <taxon>Myida</taxon>
        <taxon>Dreissenoidea</taxon>
        <taxon>Dreissenidae</taxon>
        <taxon>Dreissena</taxon>
    </lineage>
</organism>
<comment type="pathway">
    <text evidence="5">Cofactor biosynthesis; nicotinate biosynthesis; nicotinate from nicotinamide: step 1/1.</text>
</comment>
<dbReference type="PANTHER" id="PTHR11080">
    <property type="entry name" value="PYRAZINAMIDASE/NICOTINAMIDASE"/>
    <property type="match status" value="1"/>
</dbReference>
<evidence type="ECO:0000256" key="4">
    <source>
        <dbReference type="ARBA" id="ARBA00022801"/>
    </source>
</evidence>
<keyword evidence="11" id="KW-1185">Reference proteome</keyword>
<gene>
    <name evidence="10" type="ORF">DPMN_001023</name>
</gene>
<dbReference type="GO" id="GO:0008936">
    <property type="term" value="F:nicotinamidase activity"/>
    <property type="evidence" value="ECO:0007669"/>
    <property type="project" value="UniProtKB-EC"/>
</dbReference>
<reference evidence="10" key="2">
    <citation type="submission" date="2020-11" db="EMBL/GenBank/DDBJ databases">
        <authorList>
            <person name="McCartney M.A."/>
            <person name="Auch B."/>
            <person name="Kono T."/>
            <person name="Mallez S."/>
            <person name="Becker A."/>
            <person name="Gohl D.M."/>
            <person name="Silverstein K.A.T."/>
            <person name="Koren S."/>
            <person name="Bechman K.B."/>
            <person name="Herman A."/>
            <person name="Abrahante J.E."/>
            <person name="Garbe J."/>
        </authorList>
    </citation>
    <scope>NUCLEOTIDE SEQUENCE</scope>
    <source>
        <strain evidence="10">Duluth1</strain>
        <tissue evidence="10">Whole animal</tissue>
    </source>
</reference>
<dbReference type="OrthoDB" id="167809at2759"/>
<accession>A0A9D4MKP2</accession>
<evidence type="ECO:0000259" key="9">
    <source>
        <dbReference type="Pfam" id="PF00857"/>
    </source>
</evidence>
<dbReference type="InterPro" id="IPR000868">
    <property type="entry name" value="Isochorismatase-like_dom"/>
</dbReference>
<evidence type="ECO:0000313" key="11">
    <source>
        <dbReference type="Proteomes" id="UP000828390"/>
    </source>
</evidence>
<comment type="similarity">
    <text evidence="1">Belongs to the isochorismatase family.</text>
</comment>
<protein>
    <recommendedName>
        <fullName evidence="6">nicotinamidase</fullName>
        <ecNumber evidence="6">3.5.1.19</ecNumber>
    </recommendedName>
    <alternativeName>
        <fullName evidence="7">Nicotinamide deamidase</fullName>
    </alternativeName>
</protein>
<dbReference type="InterPro" id="IPR052347">
    <property type="entry name" value="Isochorismatase_Nicotinamidase"/>
</dbReference>
<keyword evidence="8" id="KW-0732">Signal</keyword>
<dbReference type="Proteomes" id="UP000828390">
    <property type="component" value="Unassembled WGS sequence"/>
</dbReference>
<feature type="chain" id="PRO_5038373229" description="nicotinamidase" evidence="8">
    <location>
        <begin position="19"/>
        <end position="283"/>
    </location>
</feature>
<keyword evidence="2" id="KW-0662">Pyridine nucleotide biosynthesis</keyword>
<keyword evidence="4" id="KW-0378">Hydrolase</keyword>
<dbReference type="SUPFAM" id="SSF52499">
    <property type="entry name" value="Isochorismatase-like hydrolases"/>
    <property type="match status" value="1"/>
</dbReference>
<dbReference type="InterPro" id="IPR036380">
    <property type="entry name" value="Isochorismatase-like_sf"/>
</dbReference>
<dbReference type="EMBL" id="JAIWYP010000001">
    <property type="protein sequence ID" value="KAH3877166.1"/>
    <property type="molecule type" value="Genomic_DNA"/>
</dbReference>
<dbReference type="Gene3D" id="3.40.50.850">
    <property type="entry name" value="Isochorismatase-like"/>
    <property type="match status" value="1"/>
</dbReference>
<evidence type="ECO:0000313" key="10">
    <source>
        <dbReference type="EMBL" id="KAH3877166.1"/>
    </source>
</evidence>
<evidence type="ECO:0000256" key="2">
    <source>
        <dbReference type="ARBA" id="ARBA00022642"/>
    </source>
</evidence>
<evidence type="ECO:0000256" key="8">
    <source>
        <dbReference type="SAM" id="SignalP"/>
    </source>
</evidence>
<dbReference type="Pfam" id="PF00857">
    <property type="entry name" value="Isochorismatase"/>
    <property type="match status" value="1"/>
</dbReference>
<reference evidence="10" key="1">
    <citation type="journal article" date="2019" name="bioRxiv">
        <title>The Genome of the Zebra Mussel, Dreissena polymorpha: A Resource for Invasive Species Research.</title>
        <authorList>
            <person name="McCartney M.A."/>
            <person name="Auch B."/>
            <person name="Kono T."/>
            <person name="Mallez S."/>
            <person name="Zhang Y."/>
            <person name="Obille A."/>
            <person name="Becker A."/>
            <person name="Abrahante J.E."/>
            <person name="Garbe J."/>
            <person name="Badalamenti J.P."/>
            <person name="Herman A."/>
            <person name="Mangelson H."/>
            <person name="Liachko I."/>
            <person name="Sullivan S."/>
            <person name="Sone E.D."/>
            <person name="Koren S."/>
            <person name="Silverstein K.A.T."/>
            <person name="Beckman K.B."/>
            <person name="Gohl D.M."/>
        </authorList>
    </citation>
    <scope>NUCLEOTIDE SEQUENCE</scope>
    <source>
        <strain evidence="10">Duluth1</strain>
        <tissue evidence="10">Whole animal</tissue>
    </source>
</reference>